<accession>A0ACB8BZA0</accession>
<keyword evidence="2" id="KW-1185">Reference proteome</keyword>
<proteinExistence type="predicted"/>
<reference evidence="1" key="1">
    <citation type="journal article" date="2021" name="New Phytol.">
        <title>Evolutionary innovations through gain and loss of genes in the ectomycorrhizal Boletales.</title>
        <authorList>
            <person name="Wu G."/>
            <person name="Miyauchi S."/>
            <person name="Morin E."/>
            <person name="Kuo A."/>
            <person name="Drula E."/>
            <person name="Varga T."/>
            <person name="Kohler A."/>
            <person name="Feng B."/>
            <person name="Cao Y."/>
            <person name="Lipzen A."/>
            <person name="Daum C."/>
            <person name="Hundley H."/>
            <person name="Pangilinan J."/>
            <person name="Johnson J."/>
            <person name="Barry K."/>
            <person name="LaButti K."/>
            <person name="Ng V."/>
            <person name="Ahrendt S."/>
            <person name="Min B."/>
            <person name="Choi I.G."/>
            <person name="Park H."/>
            <person name="Plett J.M."/>
            <person name="Magnuson J."/>
            <person name="Spatafora J.W."/>
            <person name="Nagy L.G."/>
            <person name="Henrissat B."/>
            <person name="Grigoriev I.V."/>
            <person name="Yang Z.L."/>
            <person name="Xu J."/>
            <person name="Martin F.M."/>
        </authorList>
    </citation>
    <scope>NUCLEOTIDE SEQUENCE</scope>
    <source>
        <strain evidence="1">KUC20120723A-06</strain>
    </source>
</reference>
<sequence>MLDSPETYPRPVLANSTNVCHGDDPKPCLSTFQLPSPPEDIKSKRRCSDPEDIPTKRVKYSPTEREPANVLDNDLEMQDLAVVKRRSRRHTAFGILNAASTAGPSKFRGSLLSTRPILQSFVSSNKSDVFKCHSTSANSFVTPPYACAYSHGAKNGGAPIIAVATEQGSVLVLNTSKRRDWEFEPQRTILEPHDNGIFDVKWNLDDTLLATASGDKTTRITSVERQSTLHILRGHTSTVKCAAWDPSHKDLLSTGSRDGMVCLWDLRVSGPGNEDDIPVIAPVMTIFAAHGQEKSKGGRRKAPPSPRSVTNLIYSDGQPHNLVSSGSFDGILHSWDIRLPTPPHKQTPKTFRTPTPQYSSALDPTTLNGSRRPRGITGLTSGSGPTAGLLFALGADSHLHTYSHSLMPLDADTHPNMHTNSFYVRLAASPCGRWLASGNAGRNGSFFLFDVSNAGRASVSSYARCSNPAQTMVELRGQTGEIGAVDWADGMVATCADDGTVRVWRPDVEVYRKCAADPQEQKWEWTWSTADSWHL</sequence>
<dbReference type="EMBL" id="MU266330">
    <property type="protein sequence ID" value="KAH7930754.1"/>
    <property type="molecule type" value="Genomic_DNA"/>
</dbReference>
<gene>
    <name evidence="1" type="ORF">BV22DRAFT_1028209</name>
</gene>
<protein>
    <submittedName>
        <fullName evidence="1">WD40 repeat-like protein</fullName>
    </submittedName>
</protein>
<comment type="caution">
    <text evidence="1">The sequence shown here is derived from an EMBL/GenBank/DDBJ whole genome shotgun (WGS) entry which is preliminary data.</text>
</comment>
<evidence type="ECO:0000313" key="1">
    <source>
        <dbReference type="EMBL" id="KAH7930754.1"/>
    </source>
</evidence>
<dbReference type="Proteomes" id="UP000790709">
    <property type="component" value="Unassembled WGS sequence"/>
</dbReference>
<evidence type="ECO:0000313" key="2">
    <source>
        <dbReference type="Proteomes" id="UP000790709"/>
    </source>
</evidence>
<name>A0ACB8BZA0_9AGAM</name>
<organism evidence="1 2">
    <name type="scientific">Leucogyrophana mollusca</name>
    <dbReference type="NCBI Taxonomy" id="85980"/>
    <lineage>
        <taxon>Eukaryota</taxon>
        <taxon>Fungi</taxon>
        <taxon>Dikarya</taxon>
        <taxon>Basidiomycota</taxon>
        <taxon>Agaricomycotina</taxon>
        <taxon>Agaricomycetes</taxon>
        <taxon>Agaricomycetidae</taxon>
        <taxon>Boletales</taxon>
        <taxon>Boletales incertae sedis</taxon>
        <taxon>Leucogyrophana</taxon>
    </lineage>
</organism>